<evidence type="ECO:0000313" key="3">
    <source>
        <dbReference type="Proteomes" id="UP000204221"/>
    </source>
</evidence>
<reference evidence="2 3" key="1">
    <citation type="submission" date="2017-07" db="EMBL/GenBank/DDBJ databases">
        <title>Complete genome sequence of Actinoalloteichus hoggarensis DSM 45943, type strain of Actinoalloteichus hoggarensis.</title>
        <authorList>
            <person name="Ruckert C."/>
            <person name="Nouioui I."/>
            <person name="Willmese J."/>
            <person name="van Wezel G."/>
            <person name="Klenk H.-P."/>
            <person name="Kalinowski J."/>
            <person name="Zotchev S.B."/>
        </authorList>
    </citation>
    <scope>NUCLEOTIDE SEQUENCE [LARGE SCALE GENOMIC DNA]</scope>
    <source>
        <strain evidence="2 3">DSM 45943</strain>
    </source>
</reference>
<sequence length="142" mass="14841">MRDGILRTPTSSAGVRAVAATTLAGAAGEQAGARPAPAPRQAPAPDDHRGAPWFGVPPSESEIPIDERLNLRPRPASARRPGPAPLPGVRRRVEATLGRLIDARLGVDVGVDLAGLRRLRPRLLGLPGTGAARRTPRQTPAD</sequence>
<feature type="compositionally biased region" description="Low complexity" evidence="1">
    <location>
        <begin position="72"/>
        <end position="81"/>
    </location>
</feature>
<feature type="compositionally biased region" description="Low complexity" evidence="1">
    <location>
        <begin position="25"/>
        <end position="35"/>
    </location>
</feature>
<dbReference type="KEGG" id="ahg:AHOG_18585"/>
<organism evidence="2 3">
    <name type="scientific">Actinoalloteichus hoggarensis</name>
    <dbReference type="NCBI Taxonomy" id="1470176"/>
    <lineage>
        <taxon>Bacteria</taxon>
        <taxon>Bacillati</taxon>
        <taxon>Actinomycetota</taxon>
        <taxon>Actinomycetes</taxon>
        <taxon>Pseudonocardiales</taxon>
        <taxon>Pseudonocardiaceae</taxon>
        <taxon>Actinoalloteichus</taxon>
    </lineage>
</organism>
<name>A0A221W5X7_9PSEU</name>
<dbReference type="Proteomes" id="UP000204221">
    <property type="component" value="Chromosome"/>
</dbReference>
<protein>
    <submittedName>
        <fullName evidence="2">Uncharacterized protein</fullName>
    </submittedName>
</protein>
<feature type="region of interest" description="Disordered" evidence="1">
    <location>
        <begin position="25"/>
        <end position="90"/>
    </location>
</feature>
<accession>A0A221W5X7</accession>
<dbReference type="EMBL" id="CP022521">
    <property type="protein sequence ID" value="ASO21342.1"/>
    <property type="molecule type" value="Genomic_DNA"/>
</dbReference>
<proteinExistence type="predicted"/>
<dbReference type="RefSeq" id="WP_157736913.1">
    <property type="nucleotide sequence ID" value="NZ_CP022521.1"/>
</dbReference>
<dbReference type="AlphaFoldDB" id="A0A221W5X7"/>
<evidence type="ECO:0000313" key="2">
    <source>
        <dbReference type="EMBL" id="ASO21342.1"/>
    </source>
</evidence>
<keyword evidence="3" id="KW-1185">Reference proteome</keyword>
<gene>
    <name evidence="2" type="ORF">AHOG_18585</name>
</gene>
<evidence type="ECO:0000256" key="1">
    <source>
        <dbReference type="SAM" id="MobiDB-lite"/>
    </source>
</evidence>